<reference evidence="2" key="1">
    <citation type="submission" date="2021-02" db="EMBL/GenBank/DDBJ databases">
        <title>Genome sequence Cadophora malorum strain M34.</title>
        <authorList>
            <person name="Stefanovic E."/>
            <person name="Vu D."/>
            <person name="Scully C."/>
            <person name="Dijksterhuis J."/>
            <person name="Roader J."/>
            <person name="Houbraken J."/>
        </authorList>
    </citation>
    <scope>NUCLEOTIDE SEQUENCE</scope>
    <source>
        <strain evidence="2">M34</strain>
    </source>
</reference>
<sequence length="398" mass="43564">MSSLNQDEVRALEDDRVLLSGTINGKRKVSAALLSPPSTQGSLSSGSSSSASVRVRGLNTAQAPFDLPESHESVAAIEWCGFTRTKAGDIFARWSARPDPEHNPDGVLEFMIGEINQLNILPLIQVPAEQAMTALGVSDELKNVLTSPIYRRIFLSETLHYWLEDTIRGRHTSLQILQKKLKIRGAQTVARRKGGKRAKILGAFDANPSTEASSSSSSSALPTQPQQMGSAVSNIQSDALPTSYVSVDHPPSILSGHYVLYKGKSSAELLSERFIREDGSINMGAIESMKGEDFNQRRGAWKGTSEGNPPDRLEEFWKPGEAQMIEGHICGRSPNIIPKIPKQDVQTRLSENDLLYNGSRKATQTVFVDEEAVERLGELIRGKIFIEIFPAQQSPDIA</sequence>
<organism evidence="2 3">
    <name type="scientific">Cadophora malorum</name>
    <dbReference type="NCBI Taxonomy" id="108018"/>
    <lineage>
        <taxon>Eukaryota</taxon>
        <taxon>Fungi</taxon>
        <taxon>Dikarya</taxon>
        <taxon>Ascomycota</taxon>
        <taxon>Pezizomycotina</taxon>
        <taxon>Leotiomycetes</taxon>
        <taxon>Helotiales</taxon>
        <taxon>Ploettnerulaceae</taxon>
        <taxon>Cadophora</taxon>
    </lineage>
</organism>
<gene>
    <name evidence="2" type="ORF">IFR04_015666</name>
</gene>
<dbReference type="EMBL" id="JAFJYH010000507">
    <property type="protein sequence ID" value="KAG4411195.1"/>
    <property type="molecule type" value="Genomic_DNA"/>
</dbReference>
<dbReference type="Proteomes" id="UP000664132">
    <property type="component" value="Unassembled WGS sequence"/>
</dbReference>
<proteinExistence type="predicted"/>
<protein>
    <submittedName>
        <fullName evidence="2">Uncharacterized protein</fullName>
    </submittedName>
</protein>
<evidence type="ECO:0000313" key="3">
    <source>
        <dbReference type="Proteomes" id="UP000664132"/>
    </source>
</evidence>
<evidence type="ECO:0000256" key="1">
    <source>
        <dbReference type="SAM" id="MobiDB-lite"/>
    </source>
</evidence>
<dbReference type="AlphaFoldDB" id="A0A8H7SYI8"/>
<dbReference type="OrthoDB" id="5429780at2759"/>
<evidence type="ECO:0000313" key="2">
    <source>
        <dbReference type="EMBL" id="KAG4411195.1"/>
    </source>
</evidence>
<keyword evidence="3" id="KW-1185">Reference proteome</keyword>
<accession>A0A8H7SYI8</accession>
<feature type="compositionally biased region" description="Polar residues" evidence="1">
    <location>
        <begin position="220"/>
        <end position="233"/>
    </location>
</feature>
<comment type="caution">
    <text evidence="2">The sequence shown here is derived from an EMBL/GenBank/DDBJ whole genome shotgun (WGS) entry which is preliminary data.</text>
</comment>
<name>A0A8H7SYI8_9HELO</name>
<feature type="region of interest" description="Disordered" evidence="1">
    <location>
        <begin position="203"/>
        <end position="233"/>
    </location>
</feature>